<keyword evidence="1" id="KW-0378">Hydrolase</keyword>
<reference evidence="1" key="1">
    <citation type="submission" date="2020-08" db="EMBL/GenBank/DDBJ databases">
        <title>Genome public.</title>
        <authorList>
            <person name="Liu C."/>
            <person name="Sun Q."/>
        </authorList>
    </citation>
    <scope>NUCLEOTIDE SEQUENCE</scope>
    <source>
        <strain evidence="1">NSJ-68</strain>
    </source>
</reference>
<comment type="caution">
    <text evidence="1">The sequence shown here is derived from an EMBL/GenBank/DDBJ whole genome shotgun (WGS) entry which is preliminary data.</text>
</comment>
<gene>
    <name evidence="1" type="ORF">H8S44_09995</name>
</gene>
<protein>
    <submittedName>
        <fullName evidence="1">Alpha/beta hydrolase</fullName>
    </submittedName>
</protein>
<organism evidence="1 2">
    <name type="scientific">Anaerosacchariphilus hominis</name>
    <dbReference type="NCBI Taxonomy" id="2763017"/>
    <lineage>
        <taxon>Bacteria</taxon>
        <taxon>Bacillati</taxon>
        <taxon>Bacillota</taxon>
        <taxon>Clostridia</taxon>
        <taxon>Lachnospirales</taxon>
        <taxon>Lachnospiraceae</taxon>
        <taxon>Anaerosacchariphilus</taxon>
    </lineage>
</organism>
<proteinExistence type="predicted"/>
<sequence length="185" mass="20786">MINKLAVLFPGIGYHCDKPLLYYSRKLVREMDYEIREIHYGSLPSGVKGDGTKMRQAFIQALEDVTEQLSNVPWSSYNDIVFISKSLGTAVAAAYAKQNAIPARQIYYTPVEASFEAIGTMGIVFHGTGDSWADTKVICQKCKDRGIKLYLTEGANHSMETGDTIKDLENIRNIMTQTKKYLLEM</sequence>
<name>A0A923LD57_9FIRM</name>
<dbReference type="GO" id="GO:0016787">
    <property type="term" value="F:hydrolase activity"/>
    <property type="evidence" value="ECO:0007669"/>
    <property type="project" value="UniProtKB-KW"/>
</dbReference>
<dbReference type="InterPro" id="IPR029058">
    <property type="entry name" value="AB_hydrolase_fold"/>
</dbReference>
<accession>A0A923LD57</accession>
<evidence type="ECO:0000313" key="2">
    <source>
        <dbReference type="Proteomes" id="UP000649345"/>
    </source>
</evidence>
<dbReference type="EMBL" id="JACOOR010000005">
    <property type="protein sequence ID" value="MBC5660103.1"/>
    <property type="molecule type" value="Genomic_DNA"/>
</dbReference>
<dbReference type="Proteomes" id="UP000649345">
    <property type="component" value="Unassembled WGS sequence"/>
</dbReference>
<keyword evidence="2" id="KW-1185">Reference proteome</keyword>
<dbReference type="RefSeq" id="WP_186873550.1">
    <property type="nucleotide sequence ID" value="NZ_JACOOR010000005.1"/>
</dbReference>
<dbReference type="AlphaFoldDB" id="A0A923LD57"/>
<dbReference type="Gene3D" id="3.40.50.1820">
    <property type="entry name" value="alpha/beta hydrolase"/>
    <property type="match status" value="1"/>
</dbReference>
<dbReference type="SUPFAM" id="SSF53474">
    <property type="entry name" value="alpha/beta-Hydrolases"/>
    <property type="match status" value="1"/>
</dbReference>
<evidence type="ECO:0000313" key="1">
    <source>
        <dbReference type="EMBL" id="MBC5660103.1"/>
    </source>
</evidence>